<dbReference type="Gene3D" id="1.50.10.10">
    <property type="match status" value="1"/>
</dbReference>
<comment type="similarity">
    <text evidence="2">Belongs to the glycosyl hydrolase 88 family.</text>
</comment>
<dbReference type="PANTHER" id="PTHR36845:SF1">
    <property type="entry name" value="HYDROLASE, PUTATIVE (AFU_ORTHOLOGUE AFUA_7G05090)-RELATED"/>
    <property type="match status" value="1"/>
</dbReference>
<feature type="binding site" evidence="4">
    <location>
        <position position="184"/>
    </location>
    <ligand>
        <name>substrate</name>
    </ligand>
</feature>
<protein>
    <submittedName>
        <fullName evidence="6">Glucuronyl hydrolase</fullName>
    </submittedName>
</protein>
<feature type="active site" description="Nucleophile" evidence="3">
    <location>
        <position position="118"/>
    </location>
</feature>
<proteinExistence type="inferred from homology"/>
<feature type="binding site" evidence="4">
    <location>
        <position position="244"/>
    </location>
    <ligand>
        <name>substrate</name>
    </ligand>
</feature>
<dbReference type="RefSeq" id="WP_035635048.1">
    <property type="nucleotide sequence ID" value="NZ_CP017479.1"/>
</dbReference>
<evidence type="ECO:0000256" key="4">
    <source>
        <dbReference type="PIRSR" id="PIRSR610905-2"/>
    </source>
</evidence>
<feature type="binding site" evidence="4">
    <location>
        <position position="256"/>
    </location>
    <ligand>
        <name>substrate</name>
    </ligand>
</feature>
<evidence type="ECO:0000256" key="1">
    <source>
        <dbReference type="ARBA" id="ARBA00022801"/>
    </source>
</evidence>
<feature type="binding site" evidence="4">
    <location>
        <position position="118"/>
    </location>
    <ligand>
        <name>substrate</name>
    </ligand>
</feature>
<keyword evidence="1 6" id="KW-0378">Hydrolase</keyword>
<dbReference type="InterPro" id="IPR052369">
    <property type="entry name" value="UG_Glycosaminoglycan_Hydrolase"/>
</dbReference>
<feature type="binding site" evidence="4">
    <location>
        <position position="260"/>
    </location>
    <ligand>
        <name>substrate</name>
    </ligand>
</feature>
<dbReference type="InterPro" id="IPR008928">
    <property type="entry name" value="6-hairpin_glycosidase_sf"/>
</dbReference>
<dbReference type="InterPro" id="IPR010905">
    <property type="entry name" value="Glyco_hydro_88"/>
</dbReference>
<dbReference type="Pfam" id="PF07470">
    <property type="entry name" value="Glyco_hydro_88"/>
    <property type="match status" value="1"/>
</dbReference>
<keyword evidence="7" id="KW-1185">Reference proteome</keyword>
<name>A0AAC9I4Q7_9FLAO</name>
<dbReference type="SUPFAM" id="SSF48208">
    <property type="entry name" value="Six-hairpin glycosidases"/>
    <property type="match status" value="1"/>
</dbReference>
<evidence type="ECO:0000256" key="2">
    <source>
        <dbReference type="ARBA" id="ARBA00038358"/>
    </source>
</evidence>
<feature type="active site" description="Proton donor" evidence="3">
    <location>
        <position position="184"/>
    </location>
</feature>
<dbReference type="Proteomes" id="UP000175968">
    <property type="component" value="Chromosome"/>
</dbReference>
<feature type="binding site" evidence="4">
    <location>
        <position position="375"/>
    </location>
    <ligand>
        <name>substrate</name>
    </ligand>
</feature>
<dbReference type="KEGG" id="fgl:EM308_13285"/>
<evidence type="ECO:0000313" key="7">
    <source>
        <dbReference type="Proteomes" id="UP000175968"/>
    </source>
</evidence>
<feature type="chain" id="PRO_5042164560" evidence="5">
    <location>
        <begin position="21"/>
        <end position="405"/>
    </location>
</feature>
<dbReference type="GO" id="GO:0000272">
    <property type="term" value="P:polysaccharide catabolic process"/>
    <property type="evidence" value="ECO:0007669"/>
    <property type="project" value="TreeGrafter"/>
</dbReference>
<evidence type="ECO:0000256" key="5">
    <source>
        <dbReference type="SAM" id="SignalP"/>
    </source>
</evidence>
<dbReference type="PANTHER" id="PTHR36845">
    <property type="entry name" value="HYDROLASE, PUTATIVE (AFU_ORTHOLOGUE AFUA_7G05090)-RELATED"/>
    <property type="match status" value="1"/>
</dbReference>
<dbReference type="InterPro" id="IPR012341">
    <property type="entry name" value="6hp_glycosidase-like_sf"/>
</dbReference>
<reference evidence="6 7" key="1">
    <citation type="submission" date="2016-10" db="EMBL/GenBank/DDBJ databases">
        <title>Flavobacterium gilvum sp. nov., isolated from stream water.</title>
        <authorList>
            <person name="Shin S.-K."/>
            <person name="Cho Y.-J."/>
            <person name="Yi H."/>
        </authorList>
    </citation>
    <scope>NUCLEOTIDE SEQUENCE [LARGE SCALE GENOMIC DNA]</scope>
    <source>
        <strain evidence="6 7">EM1308</strain>
    </source>
</reference>
<accession>A0AAC9I4Q7</accession>
<gene>
    <name evidence="6" type="ORF">EM308_13285</name>
</gene>
<dbReference type="EMBL" id="CP017479">
    <property type="protein sequence ID" value="AOW10396.1"/>
    <property type="molecule type" value="Genomic_DNA"/>
</dbReference>
<dbReference type="GO" id="GO:0052757">
    <property type="term" value="F:chondroitin hydrolase activity"/>
    <property type="evidence" value="ECO:0007669"/>
    <property type="project" value="TreeGrafter"/>
</dbReference>
<sequence length="405" mass="46569">MKTIQYYLVLLSFCSLTVSAQKDNSKDHFAMQKLIHDNFAFAEKQYQYLEKATPANEMPKTFEHNKNVSSDVWWWCSGFYPGTLLYIYEYTKKPLILDEAKKRLAILDTVKYYTKNHDLGFMMYCSFGNAYRLTKNEEYKKVILQSSKSLATRYRPDAKVIQSWEVSDDGLRNGKGFVGPVIIDNMMNLEMLEWASHNSNDPTFADIAENHANTTIKNHFRPDYSSYHVLDYDLKTGQVLKKVTAQGYADSSAWSRGQGWALYGYTMMYRFTKNPDYLKQAQGIAKFILNNPKLPADKVPYWDFDAPITPSTLRDVSAATIYASALLELGQYTSGKEKQNYVDVAKTILKSLSTPKYRAKLGSNGGYLLMHSVGSIPHNGEIDVPLTYADYYFLEALLRYKKWYL</sequence>
<feature type="signal peptide" evidence="5">
    <location>
        <begin position="1"/>
        <end position="20"/>
    </location>
</feature>
<evidence type="ECO:0000313" key="6">
    <source>
        <dbReference type="EMBL" id="AOW10396.1"/>
    </source>
</evidence>
<dbReference type="AlphaFoldDB" id="A0AAC9I4Q7"/>
<organism evidence="6 7">
    <name type="scientific">Flavobacterium gilvum</name>
    <dbReference type="NCBI Taxonomy" id="1492737"/>
    <lineage>
        <taxon>Bacteria</taxon>
        <taxon>Pseudomonadati</taxon>
        <taxon>Bacteroidota</taxon>
        <taxon>Flavobacteriia</taxon>
        <taxon>Flavobacteriales</taxon>
        <taxon>Flavobacteriaceae</taxon>
        <taxon>Flavobacterium</taxon>
    </lineage>
</organism>
<evidence type="ECO:0000256" key="3">
    <source>
        <dbReference type="PIRSR" id="PIRSR610905-1"/>
    </source>
</evidence>
<keyword evidence="5" id="KW-0732">Signal</keyword>